<dbReference type="EMBL" id="JBEPLO010000015">
    <property type="protein sequence ID" value="MET3558404.1"/>
    <property type="molecule type" value="Genomic_DNA"/>
</dbReference>
<name>A0ABV2FIK6_9STRE</name>
<keyword evidence="3" id="KW-1185">Reference proteome</keyword>
<reference evidence="2 3" key="1">
    <citation type="submission" date="2024-06" db="EMBL/GenBank/DDBJ databases">
        <title>Genomic Encyclopedia of Type Strains, Phase IV (KMG-IV): sequencing the most valuable type-strain genomes for metagenomic binning, comparative biology and taxonomic classification.</title>
        <authorList>
            <person name="Goeker M."/>
        </authorList>
    </citation>
    <scope>NUCLEOTIDE SEQUENCE [LARGE SCALE GENOMIC DNA]</scope>
    <source>
        <strain evidence="2 3">DSM 28303</strain>
    </source>
</reference>
<feature type="transmembrane region" description="Helical" evidence="1">
    <location>
        <begin position="12"/>
        <end position="33"/>
    </location>
</feature>
<keyword evidence="1" id="KW-1133">Transmembrane helix</keyword>
<evidence type="ECO:0000313" key="2">
    <source>
        <dbReference type="EMBL" id="MET3558404.1"/>
    </source>
</evidence>
<feature type="transmembrane region" description="Helical" evidence="1">
    <location>
        <begin position="99"/>
        <end position="117"/>
    </location>
</feature>
<proteinExistence type="predicted"/>
<evidence type="ECO:0000256" key="1">
    <source>
        <dbReference type="SAM" id="Phobius"/>
    </source>
</evidence>
<keyword evidence="1" id="KW-0472">Membrane</keyword>
<feature type="transmembrane region" description="Helical" evidence="1">
    <location>
        <begin position="70"/>
        <end position="87"/>
    </location>
</feature>
<sequence>MKLTVTSYQKLLFRYLIGYWLIQVLLAVFLLLVERGWGGFAYVWLFIPHLPVFLVGTIFSFLGKKTQNRWVWLTAAMLFILSNAWWIYSGLQGEGFRVILYFIPLTFVPIFATVQLARLTKHL</sequence>
<protein>
    <submittedName>
        <fullName evidence="2">Uncharacterized protein</fullName>
    </submittedName>
</protein>
<feature type="transmembrane region" description="Helical" evidence="1">
    <location>
        <begin position="39"/>
        <end position="63"/>
    </location>
</feature>
<organism evidence="2 3">
    <name type="scientific">Streptococcus rupicaprae</name>
    <dbReference type="NCBI Taxonomy" id="759619"/>
    <lineage>
        <taxon>Bacteria</taxon>
        <taxon>Bacillati</taxon>
        <taxon>Bacillota</taxon>
        <taxon>Bacilli</taxon>
        <taxon>Lactobacillales</taxon>
        <taxon>Streptococcaceae</taxon>
        <taxon>Streptococcus</taxon>
    </lineage>
</organism>
<dbReference type="Proteomes" id="UP001549122">
    <property type="component" value="Unassembled WGS sequence"/>
</dbReference>
<keyword evidence="1" id="KW-0812">Transmembrane</keyword>
<accession>A0ABV2FIK6</accession>
<evidence type="ECO:0000313" key="3">
    <source>
        <dbReference type="Proteomes" id="UP001549122"/>
    </source>
</evidence>
<dbReference type="RefSeq" id="WP_354365549.1">
    <property type="nucleotide sequence ID" value="NZ_JBEPLO010000015.1"/>
</dbReference>
<comment type="caution">
    <text evidence="2">The sequence shown here is derived from an EMBL/GenBank/DDBJ whole genome shotgun (WGS) entry which is preliminary data.</text>
</comment>
<gene>
    <name evidence="2" type="ORF">ABID29_001527</name>
</gene>